<dbReference type="InterPro" id="IPR000387">
    <property type="entry name" value="Tyr_Pase_dom"/>
</dbReference>
<dbReference type="GO" id="GO:0008579">
    <property type="term" value="F:JUN kinase phosphatase activity"/>
    <property type="evidence" value="ECO:0007669"/>
    <property type="project" value="TreeGrafter"/>
</dbReference>
<evidence type="ECO:0000259" key="2">
    <source>
        <dbReference type="PROSITE" id="PS50054"/>
    </source>
</evidence>
<sequence length="241" mass="26543">MHTAPNRVVQTETIKPSPSPVQSSPFQSGLVMQSLTQEIQSFSRTRLRKQCTRVTSLSGRRIIETWKGSTITVVEDPAPPEKMLGYVPDTSWDLQVGIVKPYLLLGSQDAAHDFGTLRKHKVSHILNVAFGVENAFPELFIYKTVSILDHPDTDLLPHIQDCCDFIQQAHNEKGVVLVHCNAGVSRAPAVVVGYLMSREGQSFDDALSSVKSARPASSPNPGFLEQLRSFKTPAVNGSRHQ</sequence>
<dbReference type="EMBL" id="CM015721">
    <property type="protein sequence ID" value="KAF3694447.1"/>
    <property type="molecule type" value="Genomic_DNA"/>
</dbReference>
<evidence type="ECO:0000313" key="4">
    <source>
        <dbReference type="EMBL" id="KAF3694447.1"/>
    </source>
</evidence>
<dbReference type="CDD" id="cd14523">
    <property type="entry name" value="DSP_DUSP19"/>
    <property type="match status" value="1"/>
</dbReference>
<gene>
    <name evidence="4" type="ORF">EXN66_Car010123</name>
</gene>
<reference evidence="4 5" key="1">
    <citation type="submission" date="2019-02" db="EMBL/GenBank/DDBJ databases">
        <title>Opniocepnalus argus genome.</title>
        <authorList>
            <person name="Zhou C."/>
            <person name="Xiao S."/>
        </authorList>
    </citation>
    <scope>NUCLEOTIDE SEQUENCE [LARGE SCALE GENOMIC DNA]</scope>
    <source>
        <strain evidence="4">OARG1902GOOAL</strain>
        <tissue evidence="4">Muscle</tissue>
    </source>
</reference>
<feature type="region of interest" description="Disordered" evidence="1">
    <location>
        <begin position="1"/>
        <end position="26"/>
    </location>
</feature>
<dbReference type="Gene3D" id="3.90.190.10">
    <property type="entry name" value="Protein tyrosine phosphatase superfamily"/>
    <property type="match status" value="1"/>
</dbReference>
<dbReference type="GO" id="GO:0005737">
    <property type="term" value="C:cytoplasm"/>
    <property type="evidence" value="ECO:0007669"/>
    <property type="project" value="TreeGrafter"/>
</dbReference>
<evidence type="ECO:0000313" key="5">
    <source>
        <dbReference type="Proteomes" id="UP000503349"/>
    </source>
</evidence>
<name>A0A6G1PW29_CHAAH</name>
<dbReference type="SUPFAM" id="SSF52799">
    <property type="entry name" value="(Phosphotyrosine protein) phosphatases II"/>
    <property type="match status" value="1"/>
</dbReference>
<dbReference type="PANTHER" id="PTHR46377">
    <property type="entry name" value="DUAL SPECIFICITY PROTEIN PHOSPHATASE 19"/>
    <property type="match status" value="1"/>
</dbReference>
<dbReference type="PROSITE" id="PS50056">
    <property type="entry name" value="TYR_PHOSPHATASE_2"/>
    <property type="match status" value="1"/>
</dbReference>
<protein>
    <submittedName>
        <fullName evidence="4">Dual specificity protein phosphatase 19</fullName>
    </submittedName>
</protein>
<dbReference type="AlphaFoldDB" id="A0A6G1PW29"/>
<dbReference type="PANTHER" id="PTHR46377:SF1">
    <property type="entry name" value="DUAL SPECIFICITY PROTEIN PHOSPHATASE 19"/>
    <property type="match status" value="1"/>
</dbReference>
<feature type="domain" description="Tyrosine-protein phosphatase" evidence="2">
    <location>
        <begin position="95"/>
        <end position="236"/>
    </location>
</feature>
<dbReference type="Proteomes" id="UP000503349">
    <property type="component" value="Chromosome 10"/>
</dbReference>
<accession>A0A6G1PW29</accession>
<evidence type="ECO:0000256" key="1">
    <source>
        <dbReference type="SAM" id="MobiDB-lite"/>
    </source>
</evidence>
<keyword evidence="5" id="KW-1185">Reference proteome</keyword>
<dbReference type="SMART" id="SM00195">
    <property type="entry name" value="DSPc"/>
    <property type="match status" value="1"/>
</dbReference>
<dbReference type="Pfam" id="PF00782">
    <property type="entry name" value="DSPc"/>
    <property type="match status" value="1"/>
</dbReference>
<feature type="domain" description="Tyrosine specific protein phosphatases" evidence="3">
    <location>
        <begin position="163"/>
        <end position="215"/>
    </location>
</feature>
<dbReference type="InterPro" id="IPR020422">
    <property type="entry name" value="TYR_PHOSPHATASE_DUAL_dom"/>
</dbReference>
<proteinExistence type="predicted"/>
<organism evidence="4 5">
    <name type="scientific">Channa argus</name>
    <name type="common">Northern snakehead</name>
    <name type="synonym">Ophicephalus argus</name>
    <dbReference type="NCBI Taxonomy" id="215402"/>
    <lineage>
        <taxon>Eukaryota</taxon>
        <taxon>Metazoa</taxon>
        <taxon>Chordata</taxon>
        <taxon>Craniata</taxon>
        <taxon>Vertebrata</taxon>
        <taxon>Euteleostomi</taxon>
        <taxon>Actinopterygii</taxon>
        <taxon>Neopterygii</taxon>
        <taxon>Teleostei</taxon>
        <taxon>Neoteleostei</taxon>
        <taxon>Acanthomorphata</taxon>
        <taxon>Anabantaria</taxon>
        <taxon>Anabantiformes</taxon>
        <taxon>Channoidei</taxon>
        <taxon>Channidae</taxon>
        <taxon>Channa</taxon>
    </lineage>
</organism>
<evidence type="ECO:0000259" key="3">
    <source>
        <dbReference type="PROSITE" id="PS50056"/>
    </source>
</evidence>
<dbReference type="InterPro" id="IPR000340">
    <property type="entry name" value="Dual-sp_phosphatase_cat-dom"/>
</dbReference>
<dbReference type="InterPro" id="IPR029021">
    <property type="entry name" value="Prot-tyrosine_phosphatase-like"/>
</dbReference>
<reference evidence="5" key="2">
    <citation type="submission" date="2019-02" db="EMBL/GenBank/DDBJ databases">
        <title>Opniocepnalus argus Var Kimnra genome.</title>
        <authorList>
            <person name="Zhou C."/>
            <person name="Xiao S."/>
        </authorList>
    </citation>
    <scope>NUCLEOTIDE SEQUENCE [LARGE SCALE GENOMIC DNA]</scope>
</reference>
<dbReference type="PROSITE" id="PS50054">
    <property type="entry name" value="TYR_PHOSPHATASE_DUAL"/>
    <property type="match status" value="1"/>
</dbReference>